<accession>A0AA38XUQ6</accession>
<proteinExistence type="predicted"/>
<dbReference type="AlphaFoldDB" id="A0AA38XUQ6"/>
<reference evidence="2" key="1">
    <citation type="submission" date="2022-10" db="EMBL/GenBank/DDBJ databases">
        <title>Culturing micro-colonial fungi from biological soil crusts in the Mojave desert and describing Neophaeococcomyces mojavensis, and introducing the new genera and species Taxawa tesnikishii.</title>
        <authorList>
            <person name="Kurbessoian T."/>
            <person name="Stajich J.E."/>
        </authorList>
    </citation>
    <scope>NUCLEOTIDE SEQUENCE</scope>
    <source>
        <strain evidence="2">TK_35</strain>
    </source>
</reference>
<comment type="caution">
    <text evidence="2">The sequence shown here is derived from an EMBL/GenBank/DDBJ whole genome shotgun (WGS) entry which is preliminary data.</text>
</comment>
<feature type="compositionally biased region" description="Low complexity" evidence="1">
    <location>
        <begin position="346"/>
        <end position="368"/>
    </location>
</feature>
<protein>
    <submittedName>
        <fullName evidence="2">Uncharacterized protein</fullName>
    </submittedName>
</protein>
<feature type="region of interest" description="Disordered" evidence="1">
    <location>
        <begin position="343"/>
        <end position="368"/>
    </location>
</feature>
<evidence type="ECO:0000256" key="1">
    <source>
        <dbReference type="SAM" id="MobiDB-lite"/>
    </source>
</evidence>
<sequence length="524" mass="58989">MAKSIRIQELVEVDNQTGTTQGVSAHTSSHLKHDTEELQPTFRPQLMVQTSNSTAQTSLSAIERFSWEFDKKELASIRHPRKRKSPVDSHQAVELRRAARPPRFSVNIFHTEPINNFPIPSEGYLQVWAPQHGRAFAFEGHPKPYQSLVFPFALERAVVFEAIVALSRASWLLQERLPWSKDNALALHRANAFAQLRLRLLSEETCADDATIVTIAALTTIDYMLGIHEGAENHINAMQRIRAIRADLKGDTPWQHFVNASLDAYFSLWNFVKERNAAMTSMSQLTMESPLRNDLPLYPSLPFSTRVCESLSKVSSAFNDMALAGQLSIQIIGIIATLSAMTRNESSGSPSPGSPSTSSAASSAPSSPGERNLLNIIADLRCLSMLGTVPIEHLLCHGLIGCCLRLHFGEEKLGDDFNETLQELEDTLVGGGKPRPQQDLDKFHKEHKDCLLWIAFAAADALDMSAPFSDKFLVLQQTLDRYPAETSRWETLEKILRRFLWNDFLAQYWKRRWQIAIQRQPKPH</sequence>
<dbReference type="Proteomes" id="UP001172681">
    <property type="component" value="Unassembled WGS sequence"/>
</dbReference>
<organism evidence="2 3">
    <name type="scientific">Knufia peltigerae</name>
    <dbReference type="NCBI Taxonomy" id="1002370"/>
    <lineage>
        <taxon>Eukaryota</taxon>
        <taxon>Fungi</taxon>
        <taxon>Dikarya</taxon>
        <taxon>Ascomycota</taxon>
        <taxon>Pezizomycotina</taxon>
        <taxon>Eurotiomycetes</taxon>
        <taxon>Chaetothyriomycetidae</taxon>
        <taxon>Chaetothyriales</taxon>
        <taxon>Trichomeriaceae</taxon>
        <taxon>Knufia</taxon>
    </lineage>
</organism>
<evidence type="ECO:0000313" key="2">
    <source>
        <dbReference type="EMBL" id="KAJ9623030.1"/>
    </source>
</evidence>
<dbReference type="EMBL" id="JAPDRN010000102">
    <property type="protein sequence ID" value="KAJ9623030.1"/>
    <property type="molecule type" value="Genomic_DNA"/>
</dbReference>
<name>A0AA38XUQ6_9EURO</name>
<keyword evidence="3" id="KW-1185">Reference proteome</keyword>
<evidence type="ECO:0000313" key="3">
    <source>
        <dbReference type="Proteomes" id="UP001172681"/>
    </source>
</evidence>
<gene>
    <name evidence="2" type="ORF">H2204_011288</name>
</gene>